<dbReference type="Gene3D" id="2.60.40.630">
    <property type="entry name" value="STAT transcription factor, DNA-binding domain"/>
    <property type="match status" value="1"/>
</dbReference>
<reference evidence="15 16" key="1">
    <citation type="journal article" date="2023" name="Genes (Basel)">
        <title>Chromosome-Level Genome Assembly and Circadian Gene Repertoire of the Patagonia Blennie Eleginops maclovinus-The Closest Ancestral Proxy of Antarctic Cryonotothenioids.</title>
        <authorList>
            <person name="Cheng C.C."/>
            <person name="Rivera-Colon A.G."/>
            <person name="Minhas B.F."/>
            <person name="Wilson L."/>
            <person name="Rayamajhi N."/>
            <person name="Vargas-Chacoff L."/>
            <person name="Catchen J.M."/>
        </authorList>
    </citation>
    <scope>NUCLEOTIDE SEQUENCE [LARGE SCALE GENOMIC DNA]</scope>
    <source>
        <strain evidence="15">JMC-PN-2008</strain>
    </source>
</reference>
<keyword evidence="16" id="KW-1185">Reference proteome</keyword>
<dbReference type="InterPro" id="IPR036860">
    <property type="entry name" value="SH2_dom_sf"/>
</dbReference>
<keyword evidence="9 13" id="KW-0010">Activator</keyword>
<evidence type="ECO:0000259" key="14">
    <source>
        <dbReference type="PROSITE" id="PS50001"/>
    </source>
</evidence>
<evidence type="ECO:0000256" key="10">
    <source>
        <dbReference type="ARBA" id="ARBA00023163"/>
    </source>
</evidence>
<dbReference type="GO" id="GO:0005634">
    <property type="term" value="C:nucleus"/>
    <property type="evidence" value="ECO:0007669"/>
    <property type="project" value="UniProtKB-SubCell"/>
</dbReference>
<evidence type="ECO:0000256" key="2">
    <source>
        <dbReference type="ARBA" id="ARBA00004496"/>
    </source>
</evidence>
<reference evidence="15 16" key="2">
    <citation type="journal article" date="2023" name="Mol. Biol. Evol.">
        <title>Genomics of Secondarily Temperate Adaptation in the Only Non-Antarctic Icefish.</title>
        <authorList>
            <person name="Rivera-Colon A.G."/>
            <person name="Rayamajhi N."/>
            <person name="Minhas B.F."/>
            <person name="Madrigal G."/>
            <person name="Bilyk K.T."/>
            <person name="Yoon V."/>
            <person name="Hune M."/>
            <person name="Gregory S."/>
            <person name="Cheng C.H.C."/>
            <person name="Catchen J.M."/>
        </authorList>
    </citation>
    <scope>NUCLEOTIDE SEQUENCE [LARGE SCALE GENOMIC DNA]</scope>
    <source>
        <strain evidence="15">JMC-PN-2008</strain>
    </source>
</reference>
<dbReference type="Pfam" id="PF21354">
    <property type="entry name" value="STAT_linker"/>
    <property type="match status" value="1"/>
</dbReference>
<dbReference type="AlphaFoldDB" id="A0AAN8AIR7"/>
<dbReference type="GO" id="GO:0007165">
    <property type="term" value="P:signal transduction"/>
    <property type="evidence" value="ECO:0007669"/>
    <property type="project" value="InterPro"/>
</dbReference>
<keyword evidence="10 13" id="KW-0804">Transcription</keyword>
<dbReference type="InterPro" id="IPR015988">
    <property type="entry name" value="STAT_TF_CC"/>
</dbReference>
<feature type="domain" description="SH2" evidence="14">
    <location>
        <begin position="482"/>
        <end position="559"/>
    </location>
</feature>
<dbReference type="CDD" id="cd14801">
    <property type="entry name" value="STAT_DBD"/>
    <property type="match status" value="1"/>
</dbReference>
<dbReference type="InterPro" id="IPR012345">
    <property type="entry name" value="STAT_TF_DNA-bd_N"/>
</dbReference>
<evidence type="ECO:0000256" key="13">
    <source>
        <dbReference type="RuleBase" id="RU046415"/>
    </source>
</evidence>
<dbReference type="FunFam" id="3.30.505.10:FF:000003">
    <property type="entry name" value="Signal transducer and activator of transcription"/>
    <property type="match status" value="1"/>
</dbReference>
<evidence type="ECO:0000256" key="1">
    <source>
        <dbReference type="ARBA" id="ARBA00004123"/>
    </source>
</evidence>
<dbReference type="InterPro" id="IPR000980">
    <property type="entry name" value="SH2"/>
</dbReference>
<keyword evidence="4 13" id="KW-0963">Cytoplasm</keyword>
<evidence type="ECO:0000256" key="7">
    <source>
        <dbReference type="ARBA" id="ARBA00023015"/>
    </source>
</evidence>
<dbReference type="SUPFAM" id="SSF47655">
    <property type="entry name" value="STAT"/>
    <property type="match status" value="1"/>
</dbReference>
<dbReference type="InterPro" id="IPR013801">
    <property type="entry name" value="STAT_TF_DNA-bd"/>
</dbReference>
<dbReference type="Pfam" id="PF02864">
    <property type="entry name" value="STAT_bind"/>
    <property type="match status" value="1"/>
</dbReference>
<dbReference type="EMBL" id="JAUZQC010000013">
    <property type="protein sequence ID" value="KAK5861493.1"/>
    <property type="molecule type" value="Genomic_DNA"/>
</dbReference>
<evidence type="ECO:0000256" key="5">
    <source>
        <dbReference type="ARBA" id="ARBA00022553"/>
    </source>
</evidence>
<evidence type="ECO:0000313" key="16">
    <source>
        <dbReference type="Proteomes" id="UP001346869"/>
    </source>
</evidence>
<evidence type="ECO:0000256" key="3">
    <source>
        <dbReference type="ARBA" id="ARBA00005586"/>
    </source>
</evidence>
<dbReference type="SUPFAM" id="SSF55550">
    <property type="entry name" value="SH2 domain"/>
    <property type="match status" value="1"/>
</dbReference>
<dbReference type="PANTHER" id="PTHR11801">
    <property type="entry name" value="SIGNAL TRANSDUCER AND ACTIVATOR OF TRANSCRIPTION"/>
    <property type="match status" value="1"/>
</dbReference>
<keyword evidence="7 13" id="KW-0805">Transcription regulation</keyword>
<organism evidence="15 16">
    <name type="scientific">Eleginops maclovinus</name>
    <name type="common">Patagonian blennie</name>
    <name type="synonym">Eleginus maclovinus</name>
    <dbReference type="NCBI Taxonomy" id="56733"/>
    <lineage>
        <taxon>Eukaryota</taxon>
        <taxon>Metazoa</taxon>
        <taxon>Chordata</taxon>
        <taxon>Craniata</taxon>
        <taxon>Vertebrata</taxon>
        <taxon>Euteleostomi</taxon>
        <taxon>Actinopterygii</taxon>
        <taxon>Neopterygii</taxon>
        <taxon>Teleostei</taxon>
        <taxon>Neoteleostei</taxon>
        <taxon>Acanthomorphata</taxon>
        <taxon>Eupercaria</taxon>
        <taxon>Perciformes</taxon>
        <taxon>Notothenioidei</taxon>
        <taxon>Eleginopidae</taxon>
        <taxon>Eleginops</taxon>
    </lineage>
</organism>
<keyword evidence="6 12" id="KW-0727">SH2 domain</keyword>
<dbReference type="GO" id="GO:0005737">
    <property type="term" value="C:cytoplasm"/>
    <property type="evidence" value="ECO:0007669"/>
    <property type="project" value="UniProtKB-SubCell"/>
</dbReference>
<dbReference type="InterPro" id="IPR013799">
    <property type="entry name" value="STAT_TF_prot_interaction"/>
</dbReference>
<evidence type="ECO:0000256" key="4">
    <source>
        <dbReference type="ARBA" id="ARBA00022490"/>
    </source>
</evidence>
<dbReference type="InterPro" id="IPR008967">
    <property type="entry name" value="p53-like_TF_DNA-bd_sf"/>
</dbReference>
<evidence type="ECO:0000256" key="11">
    <source>
        <dbReference type="ARBA" id="ARBA00023242"/>
    </source>
</evidence>
<comment type="subcellular location">
    <subcellularLocation>
        <location evidence="2 13">Cytoplasm</location>
    </subcellularLocation>
    <subcellularLocation>
        <location evidence="1 13">Nucleus</location>
    </subcellularLocation>
</comment>
<dbReference type="GO" id="GO:0003700">
    <property type="term" value="F:DNA-binding transcription factor activity"/>
    <property type="evidence" value="ECO:0007669"/>
    <property type="project" value="InterPro"/>
</dbReference>
<dbReference type="Gene3D" id="1.10.238.10">
    <property type="entry name" value="EF-hand"/>
    <property type="match status" value="1"/>
</dbReference>
<keyword evidence="11 13" id="KW-0539">Nucleus</keyword>
<dbReference type="GO" id="GO:0003677">
    <property type="term" value="F:DNA binding"/>
    <property type="evidence" value="ECO:0007669"/>
    <property type="project" value="UniProtKB-KW"/>
</dbReference>
<dbReference type="Proteomes" id="UP001346869">
    <property type="component" value="Unassembled WGS sequence"/>
</dbReference>
<dbReference type="SMART" id="SM00964">
    <property type="entry name" value="STAT_int"/>
    <property type="match status" value="1"/>
</dbReference>
<dbReference type="SUPFAM" id="SSF48092">
    <property type="entry name" value="Transcription factor STAT-4 N-domain"/>
    <property type="match status" value="1"/>
</dbReference>
<dbReference type="Pfam" id="PF00017">
    <property type="entry name" value="SH2"/>
    <property type="match status" value="1"/>
</dbReference>
<comment type="caution">
    <text evidence="15">The sequence shown here is derived from an EMBL/GenBank/DDBJ whole genome shotgun (WGS) entry which is preliminary data.</text>
</comment>
<evidence type="ECO:0000256" key="8">
    <source>
        <dbReference type="ARBA" id="ARBA00023125"/>
    </source>
</evidence>
<proteinExistence type="inferred from homology"/>
<accession>A0AAN8AIR7</accession>
<evidence type="ECO:0000256" key="12">
    <source>
        <dbReference type="PROSITE-ProRule" id="PRU00191"/>
    </source>
</evidence>
<comment type="similarity">
    <text evidence="3 13">Belongs to the transcription factor STAT family.</text>
</comment>
<evidence type="ECO:0000256" key="6">
    <source>
        <dbReference type="ARBA" id="ARBA00022999"/>
    </source>
</evidence>
<evidence type="ECO:0000313" key="15">
    <source>
        <dbReference type="EMBL" id="KAK5861493.1"/>
    </source>
</evidence>
<dbReference type="PROSITE" id="PS50001">
    <property type="entry name" value="SH2"/>
    <property type="match status" value="1"/>
</dbReference>
<dbReference type="InterPro" id="IPR001217">
    <property type="entry name" value="STAT"/>
</dbReference>
<dbReference type="Gene3D" id="3.30.505.10">
    <property type="entry name" value="SH2 domain"/>
    <property type="match status" value="1"/>
</dbReference>
<sequence>MAQWQALLRLDAALQARVSQLYEGKFPREIRHCLCVLIESLDWDSAAGKENEAFTCFHALLRDLQERFTRSVQENSLLQGPDYNGMKEYLLKYKPLNLALILSECLKEEKKILASVSEAQTCFSPDTDQKWKDLDNKVNKLKTLIMVKEVELREWKHRQQLACIGSPADTSLDHLQEGFTSLAEVLLRVLKQLQELKEQNDKHDSTDASSQPGPMAVIENQTRSLLTQLLENALVVEIQPVMSSLPKRPLILKTGVRFSAKVRFLANLPELQKCLHKVKPVFDKDVEEVKTVKWFRHFYFCRDECKMLDVDTAKACLVAEFGDMTLQEIKGKAKRSIESRLVVTEELHIIKFVTQFHYAGLKLNIEASTLPVVVISATTQVTSAWASIMWYNILPTSETRNLQHFVDPPPLTWEQLSQVLSWQFLCTGKRELNENQLSMLRDKFVDDPDGLVHWSNFSRNEHAWAWIDGILDLIKKPLVKLWQDGFIMGFISRERTAELLKEKQTGTFLLRFSESKKNAISFSWVDHSNGVPFVHSIEPYTMDELKKTSLPDYINTYSLRVRKSTLTNPLIYLYPDIHKDIAFGQYYTTTAEKKLSKDGYVGREKVDLSDHPTPPPSPPLYMDIDMDNPDNCEWMQDYFHPNNWDIL</sequence>
<dbReference type="Gene3D" id="1.10.532.10">
    <property type="entry name" value="STAT transcription factor, N-terminal domain"/>
    <property type="match status" value="1"/>
</dbReference>
<dbReference type="Pfam" id="PF02865">
    <property type="entry name" value="STAT_int"/>
    <property type="match status" value="1"/>
</dbReference>
<dbReference type="SUPFAM" id="SSF49417">
    <property type="entry name" value="p53-like transcription factors"/>
    <property type="match status" value="1"/>
</dbReference>
<dbReference type="InterPro" id="IPR048988">
    <property type="entry name" value="STAT_linker"/>
</dbReference>
<name>A0AAN8AIR7_ELEMC</name>
<evidence type="ECO:0000256" key="9">
    <source>
        <dbReference type="ARBA" id="ARBA00023159"/>
    </source>
</evidence>
<protein>
    <recommendedName>
        <fullName evidence="13">Signal transducer and activator of transcription</fullName>
    </recommendedName>
</protein>
<keyword evidence="8 13" id="KW-0238">DNA-binding</keyword>
<gene>
    <name evidence="15" type="ORF">PBY51_022886</name>
</gene>
<keyword evidence="5 13" id="KW-0597">Phosphoprotein</keyword>
<dbReference type="InterPro" id="IPR036535">
    <property type="entry name" value="STAT_N_sf"/>
</dbReference>